<dbReference type="EMBL" id="LRPC01000001">
    <property type="protein sequence ID" value="KYG77558.1"/>
    <property type="molecule type" value="Genomic_DNA"/>
</dbReference>
<keyword evidence="3" id="KW-1185">Reference proteome</keyword>
<evidence type="ECO:0008006" key="4">
    <source>
        <dbReference type="Google" id="ProtNLM"/>
    </source>
</evidence>
<reference evidence="2 3" key="1">
    <citation type="submission" date="2016-01" db="EMBL/GenBank/DDBJ databases">
        <title>Genome sequencing of Roseivirga spongicola UST030701-084.</title>
        <authorList>
            <person name="Selvaratnam C."/>
            <person name="Thevarajoo S."/>
            <person name="Goh K.M."/>
            <person name="Ee R."/>
            <person name="Chan K.-G."/>
            <person name="Chong C.S."/>
        </authorList>
    </citation>
    <scope>NUCLEOTIDE SEQUENCE [LARGE SCALE GENOMIC DNA]</scope>
    <source>
        <strain evidence="2 3">UST030701-084</strain>
    </source>
</reference>
<accession>A0A150XFT1</accession>
<keyword evidence="1" id="KW-0812">Transmembrane</keyword>
<dbReference type="Proteomes" id="UP000075606">
    <property type="component" value="Unassembled WGS sequence"/>
</dbReference>
<feature type="transmembrane region" description="Helical" evidence="1">
    <location>
        <begin position="158"/>
        <end position="178"/>
    </location>
</feature>
<dbReference type="InterPro" id="IPR002798">
    <property type="entry name" value="SpoIIM-like"/>
</dbReference>
<evidence type="ECO:0000313" key="2">
    <source>
        <dbReference type="EMBL" id="KYG77558.1"/>
    </source>
</evidence>
<proteinExistence type="predicted"/>
<dbReference type="PANTHER" id="PTHR35337">
    <property type="entry name" value="SLR1478 PROTEIN"/>
    <property type="match status" value="1"/>
</dbReference>
<gene>
    <name evidence="2" type="ORF">AWW68_01950</name>
</gene>
<dbReference type="STRING" id="333140.AWW68_01950"/>
<dbReference type="RefSeq" id="WP_068216026.1">
    <property type="nucleotide sequence ID" value="NZ_CP139724.1"/>
</dbReference>
<keyword evidence="1" id="KW-0472">Membrane</keyword>
<sequence>MRESAFVKRNVKKWEEFENLLRSDSSDPDKLSDLFIQVTDDLAFARTQYPESRTYIYLNDLASKIHGKIYKNKAEDRKRFVEFWKYEVPMIMFEARKKLLYAFVVFAVSILIGIVSQKADDSFVRTILGDGYVNMTLENIKEGDALAVYGRGSQMDSFFAITFNNVRVSFFAFAAGLLLSLGTGFMLLQNGVMVGCFFTFLAQQGFLNESFKVVMLHGTLELSAIVIAGAAGFVMGNSILFPGTYSRMASFKKGAIKGLKIVMGLMPVFILAGFIEGFFTRYTSMPWILSGTIIFGSAFFIIYYYVVYPIKLANANRKNIRA</sequence>
<evidence type="ECO:0000256" key="1">
    <source>
        <dbReference type="SAM" id="Phobius"/>
    </source>
</evidence>
<feature type="transmembrane region" description="Helical" evidence="1">
    <location>
        <begin position="222"/>
        <end position="241"/>
    </location>
</feature>
<protein>
    <recommendedName>
        <fullName evidence="4">Stage II sporulation protein M</fullName>
    </recommendedName>
</protein>
<dbReference type="OrthoDB" id="9800053at2"/>
<dbReference type="Pfam" id="PF01944">
    <property type="entry name" value="SpoIIM"/>
    <property type="match status" value="1"/>
</dbReference>
<dbReference type="PANTHER" id="PTHR35337:SF1">
    <property type="entry name" value="SLR1478 PROTEIN"/>
    <property type="match status" value="1"/>
</dbReference>
<feature type="transmembrane region" description="Helical" evidence="1">
    <location>
        <begin position="261"/>
        <end position="279"/>
    </location>
</feature>
<comment type="caution">
    <text evidence="2">The sequence shown here is derived from an EMBL/GenBank/DDBJ whole genome shotgun (WGS) entry which is preliminary data.</text>
</comment>
<feature type="transmembrane region" description="Helical" evidence="1">
    <location>
        <begin position="99"/>
        <end position="116"/>
    </location>
</feature>
<dbReference type="AlphaFoldDB" id="A0A150XFT1"/>
<feature type="transmembrane region" description="Helical" evidence="1">
    <location>
        <begin position="285"/>
        <end position="308"/>
    </location>
</feature>
<evidence type="ECO:0000313" key="3">
    <source>
        <dbReference type="Proteomes" id="UP000075606"/>
    </source>
</evidence>
<name>A0A150XFT1_9BACT</name>
<keyword evidence="1" id="KW-1133">Transmembrane helix</keyword>
<organism evidence="2 3">
    <name type="scientific">Roseivirga spongicola</name>
    <dbReference type="NCBI Taxonomy" id="333140"/>
    <lineage>
        <taxon>Bacteria</taxon>
        <taxon>Pseudomonadati</taxon>
        <taxon>Bacteroidota</taxon>
        <taxon>Cytophagia</taxon>
        <taxon>Cytophagales</taxon>
        <taxon>Roseivirgaceae</taxon>
        <taxon>Roseivirga</taxon>
    </lineage>
</organism>
<feature type="transmembrane region" description="Helical" evidence="1">
    <location>
        <begin position="185"/>
        <end position="202"/>
    </location>
</feature>